<gene>
    <name evidence="5" type="ORF">EGR_08749</name>
</gene>
<keyword evidence="1 3" id="KW-0863">Zinc-finger</keyword>
<feature type="domain" description="RING-type" evidence="4">
    <location>
        <begin position="178"/>
        <end position="219"/>
    </location>
</feature>
<comment type="caution">
    <text evidence="5">The sequence shown here is derived from an EMBL/GenBank/DDBJ whole genome shotgun (WGS) entry which is preliminary data.</text>
</comment>
<evidence type="ECO:0000256" key="3">
    <source>
        <dbReference type="PROSITE-ProRule" id="PRU00175"/>
    </source>
</evidence>
<dbReference type="STRING" id="6210.W6USG3"/>
<dbReference type="InterPro" id="IPR013083">
    <property type="entry name" value="Znf_RING/FYVE/PHD"/>
</dbReference>
<dbReference type="RefSeq" id="XP_024347575.1">
    <property type="nucleotide sequence ID" value="XM_024497998.1"/>
</dbReference>
<dbReference type="CTD" id="36344464"/>
<evidence type="ECO:0000256" key="2">
    <source>
        <dbReference type="ARBA" id="ARBA00022833"/>
    </source>
</evidence>
<organism evidence="5 6">
    <name type="scientific">Echinococcus granulosus</name>
    <name type="common">Hydatid tapeworm</name>
    <dbReference type="NCBI Taxonomy" id="6210"/>
    <lineage>
        <taxon>Eukaryota</taxon>
        <taxon>Metazoa</taxon>
        <taxon>Spiralia</taxon>
        <taxon>Lophotrochozoa</taxon>
        <taxon>Platyhelminthes</taxon>
        <taxon>Cestoda</taxon>
        <taxon>Eucestoda</taxon>
        <taxon>Cyclophyllidea</taxon>
        <taxon>Taeniidae</taxon>
        <taxon>Echinococcus</taxon>
        <taxon>Echinococcus granulosus group</taxon>
    </lineage>
</organism>
<sequence length="381" mass="42726">MEEIECEEQCAQCHKICGTPQILPCGDIVCNEHCPPIVRGQPCPVCKKIFISERLFQVPCPTNQEDSSRPMDDSTREVRDNWFGMGTKRGRERYLTSPCENWFFCGHEACYLSHQKSMGLKRGRQPIKCLLTRGALVALAPRQQVSITPPHQLDLDSRVQCALNFSPGGVRGMFEFECPICLDFTVDPYVPPCCEHFNCRKCFNSIQPVNNLLSCPICRKQFRLDQIKPYEPEPPSMKYCLDLSCQPNSGCTKVHIDELCKNPTGTFTPLAKLPRENTGEINEPTLELSENATYCNDICCPGGRNAKCGKKHEEDLNLRTNSLAIAGLIPTQVAPAATSRFDELPRLEVVCYFHKGFTSDGAIEFFNSNIILCLPARCTSS</sequence>
<protein>
    <recommendedName>
        <fullName evidence="4">RING-type domain-containing protein</fullName>
    </recommendedName>
</protein>
<keyword evidence="6" id="KW-1185">Reference proteome</keyword>
<dbReference type="PROSITE" id="PS50089">
    <property type="entry name" value="ZF_RING_2"/>
    <property type="match status" value="1"/>
</dbReference>
<accession>W6USG3</accession>
<dbReference type="Gene3D" id="3.30.40.10">
    <property type="entry name" value="Zinc/RING finger domain, C3HC4 (zinc finger)"/>
    <property type="match status" value="1"/>
</dbReference>
<evidence type="ECO:0000313" key="6">
    <source>
        <dbReference type="Proteomes" id="UP000019149"/>
    </source>
</evidence>
<dbReference type="KEGG" id="egl:EGR_08749"/>
<dbReference type="GO" id="GO:0008270">
    <property type="term" value="F:zinc ion binding"/>
    <property type="evidence" value="ECO:0007669"/>
    <property type="project" value="UniProtKB-KW"/>
</dbReference>
<keyword evidence="2" id="KW-0862">Zinc</keyword>
<dbReference type="Proteomes" id="UP000019149">
    <property type="component" value="Unassembled WGS sequence"/>
</dbReference>
<dbReference type="AlphaFoldDB" id="W6USG3"/>
<name>W6USG3_ECHGR</name>
<evidence type="ECO:0000313" key="5">
    <source>
        <dbReference type="EMBL" id="EUB56379.1"/>
    </source>
</evidence>
<dbReference type="GeneID" id="36344464"/>
<keyword evidence="1 3" id="KW-0479">Metal-binding</keyword>
<dbReference type="InterPro" id="IPR001841">
    <property type="entry name" value="Znf_RING"/>
</dbReference>
<dbReference type="EMBL" id="APAU02000118">
    <property type="protein sequence ID" value="EUB56379.1"/>
    <property type="molecule type" value="Genomic_DNA"/>
</dbReference>
<reference evidence="5 6" key="1">
    <citation type="journal article" date="2013" name="Nat. Genet.">
        <title>The genome of the hydatid tapeworm Echinococcus granulosus.</title>
        <authorList>
            <person name="Zheng H."/>
            <person name="Zhang W."/>
            <person name="Zhang L."/>
            <person name="Zhang Z."/>
            <person name="Li J."/>
            <person name="Lu G."/>
            <person name="Zhu Y."/>
            <person name="Wang Y."/>
            <person name="Huang Y."/>
            <person name="Liu J."/>
            <person name="Kang H."/>
            <person name="Chen J."/>
            <person name="Wang L."/>
            <person name="Chen A."/>
            <person name="Yu S."/>
            <person name="Gao Z."/>
            <person name="Jin L."/>
            <person name="Gu W."/>
            <person name="Wang Z."/>
            <person name="Zhao L."/>
            <person name="Shi B."/>
            <person name="Wen H."/>
            <person name="Lin R."/>
            <person name="Jones M.K."/>
            <person name="Brejova B."/>
            <person name="Vinar T."/>
            <person name="Zhao G."/>
            <person name="McManus D.P."/>
            <person name="Chen Z."/>
            <person name="Zhou Y."/>
            <person name="Wang S."/>
        </authorList>
    </citation>
    <scope>NUCLEOTIDE SEQUENCE [LARGE SCALE GENOMIC DNA]</scope>
</reference>
<evidence type="ECO:0000259" key="4">
    <source>
        <dbReference type="PROSITE" id="PS50089"/>
    </source>
</evidence>
<proteinExistence type="predicted"/>
<evidence type="ECO:0000256" key="1">
    <source>
        <dbReference type="ARBA" id="ARBA00022771"/>
    </source>
</evidence>
<dbReference type="OrthoDB" id="6105938at2759"/>
<dbReference type="SUPFAM" id="SSF57850">
    <property type="entry name" value="RING/U-box"/>
    <property type="match status" value="1"/>
</dbReference>